<name>A0ABP6MY94_9ACTN</name>
<dbReference type="Pfam" id="PF01814">
    <property type="entry name" value="Hemerythrin"/>
    <property type="match status" value="1"/>
</dbReference>
<feature type="domain" description="Hemerythrin-like" evidence="1">
    <location>
        <begin position="5"/>
        <end position="132"/>
    </location>
</feature>
<dbReference type="EMBL" id="BAAAUG010000112">
    <property type="protein sequence ID" value="GAA3127106.1"/>
    <property type="molecule type" value="Genomic_DNA"/>
</dbReference>
<evidence type="ECO:0000259" key="1">
    <source>
        <dbReference type="Pfam" id="PF01814"/>
    </source>
</evidence>
<proteinExistence type="predicted"/>
<evidence type="ECO:0000313" key="3">
    <source>
        <dbReference type="Proteomes" id="UP001501637"/>
    </source>
</evidence>
<accession>A0ABP6MY94</accession>
<organism evidence="2 3">
    <name type="scientific">Streptomyces rectiviolaceus</name>
    <dbReference type="NCBI Taxonomy" id="332591"/>
    <lineage>
        <taxon>Bacteria</taxon>
        <taxon>Bacillati</taxon>
        <taxon>Actinomycetota</taxon>
        <taxon>Actinomycetes</taxon>
        <taxon>Kitasatosporales</taxon>
        <taxon>Streptomycetaceae</taxon>
        <taxon>Streptomyces</taxon>
    </lineage>
</organism>
<reference evidence="3" key="1">
    <citation type="journal article" date="2019" name="Int. J. Syst. Evol. Microbiol.">
        <title>The Global Catalogue of Microorganisms (GCM) 10K type strain sequencing project: providing services to taxonomists for standard genome sequencing and annotation.</title>
        <authorList>
            <consortium name="The Broad Institute Genomics Platform"/>
            <consortium name="The Broad Institute Genome Sequencing Center for Infectious Disease"/>
            <person name="Wu L."/>
            <person name="Ma J."/>
        </authorList>
    </citation>
    <scope>NUCLEOTIDE SEQUENCE [LARGE SCALE GENOMIC DNA]</scope>
    <source>
        <strain evidence="3">JCM 9092</strain>
    </source>
</reference>
<protein>
    <recommendedName>
        <fullName evidence="1">Hemerythrin-like domain-containing protein</fullName>
    </recommendedName>
</protein>
<sequence>MVLVHSLFRREYTAAISLVRGVGAGDTRRSETVAGHLAALGGMLEEHHLAEDELVWPRLADDSAVDARVLRRMEEQHERIAEALGRLQEALPRWRERAEPARRDAVADACADLVPVLAEHLADEEAHILPLVPGRFTAEQWARLSERGRAAVPKAHRLYMLGAMSAAAGADGQEQFLGRLPSPVRLLWRVAGRRLHRRATARLHGT</sequence>
<keyword evidence="3" id="KW-1185">Reference proteome</keyword>
<dbReference type="InterPro" id="IPR012312">
    <property type="entry name" value="Hemerythrin-like"/>
</dbReference>
<dbReference type="Proteomes" id="UP001501637">
    <property type="component" value="Unassembled WGS sequence"/>
</dbReference>
<gene>
    <name evidence="2" type="ORF">GCM10010449_55540</name>
</gene>
<evidence type="ECO:0000313" key="2">
    <source>
        <dbReference type="EMBL" id="GAA3127106.1"/>
    </source>
</evidence>
<dbReference type="Gene3D" id="1.20.120.520">
    <property type="entry name" value="nmb1532 protein domain like"/>
    <property type="match status" value="1"/>
</dbReference>
<comment type="caution">
    <text evidence="2">The sequence shown here is derived from an EMBL/GenBank/DDBJ whole genome shotgun (WGS) entry which is preliminary data.</text>
</comment>
<dbReference type="CDD" id="cd12108">
    <property type="entry name" value="Hr-like"/>
    <property type="match status" value="1"/>
</dbReference>